<dbReference type="Proteomes" id="UP001528823">
    <property type="component" value="Unassembled WGS sequence"/>
</dbReference>
<keyword evidence="2" id="KW-0732">Signal</keyword>
<dbReference type="Gene3D" id="3.40.190.10">
    <property type="entry name" value="Periplasmic binding protein-like II"/>
    <property type="match status" value="2"/>
</dbReference>
<sequence length="254" mass="29544">MSRWFVILLIILSFCSYGAEKKMIKITTGDYPPWSSQNYKHGGFISHIIKESFKRAGYNVIYYYFPWARAYKEGLSGKYHASAFWFCTVKRKQDYYCNEEPLASEDIVFFHLRTTQVGEWKKLSDLAHFRIGTTRSYAYTPKLQSEEHGLTIETINSDEIGLNMLLNERIDLFALSMIVGYSILNHKFAPGTAKLVDISSKPITTDNLYLLFPKTKQDSEPLLKAFDKALKSMHKDGTYDEYYNKLLEGYYLKK</sequence>
<organism evidence="4 5">
    <name type="scientific">Spartinivicinus poritis</name>
    <dbReference type="NCBI Taxonomy" id="2994640"/>
    <lineage>
        <taxon>Bacteria</taxon>
        <taxon>Pseudomonadati</taxon>
        <taxon>Pseudomonadota</taxon>
        <taxon>Gammaproteobacteria</taxon>
        <taxon>Oceanospirillales</taxon>
        <taxon>Zooshikellaceae</taxon>
        <taxon>Spartinivicinus</taxon>
    </lineage>
</organism>
<gene>
    <name evidence="4" type="ORF">ORQ98_22845</name>
</gene>
<proteinExistence type="inferred from homology"/>
<accession>A0ABT5UH92</accession>
<comment type="caution">
    <text evidence="4">The sequence shown here is derived from an EMBL/GenBank/DDBJ whole genome shotgun (WGS) entry which is preliminary data.</text>
</comment>
<evidence type="ECO:0000259" key="3">
    <source>
        <dbReference type="Pfam" id="PF00497"/>
    </source>
</evidence>
<protein>
    <submittedName>
        <fullName evidence="4">Transporter substrate-binding domain-containing protein</fullName>
    </submittedName>
</protein>
<evidence type="ECO:0000313" key="5">
    <source>
        <dbReference type="Proteomes" id="UP001528823"/>
    </source>
</evidence>
<keyword evidence="5" id="KW-1185">Reference proteome</keyword>
<evidence type="ECO:0000256" key="1">
    <source>
        <dbReference type="ARBA" id="ARBA00010333"/>
    </source>
</evidence>
<dbReference type="InterPro" id="IPR001638">
    <property type="entry name" value="Solute-binding_3/MltF_N"/>
</dbReference>
<dbReference type="PANTHER" id="PTHR35936:SF25">
    <property type="entry name" value="ABC TRANSPORTER SUBSTRATE-BINDING PROTEIN"/>
    <property type="match status" value="1"/>
</dbReference>
<dbReference type="PANTHER" id="PTHR35936">
    <property type="entry name" value="MEMBRANE-BOUND LYTIC MUREIN TRANSGLYCOSYLASE F"/>
    <property type="match status" value="1"/>
</dbReference>
<feature type="domain" description="Solute-binding protein family 3/N-terminal" evidence="3">
    <location>
        <begin position="27"/>
        <end position="246"/>
    </location>
</feature>
<evidence type="ECO:0000313" key="4">
    <source>
        <dbReference type="EMBL" id="MDE1464803.1"/>
    </source>
</evidence>
<dbReference type="SUPFAM" id="SSF53850">
    <property type="entry name" value="Periplasmic binding protein-like II"/>
    <property type="match status" value="1"/>
</dbReference>
<dbReference type="RefSeq" id="WP_274691112.1">
    <property type="nucleotide sequence ID" value="NZ_JAPMOU010000043.1"/>
</dbReference>
<name>A0ABT5UH92_9GAMM</name>
<dbReference type="Pfam" id="PF00497">
    <property type="entry name" value="SBP_bac_3"/>
    <property type="match status" value="1"/>
</dbReference>
<comment type="similarity">
    <text evidence="1">Belongs to the bacterial solute-binding protein 3 family.</text>
</comment>
<dbReference type="EMBL" id="JAPMOU010000043">
    <property type="protein sequence ID" value="MDE1464803.1"/>
    <property type="molecule type" value="Genomic_DNA"/>
</dbReference>
<reference evidence="4 5" key="1">
    <citation type="submission" date="2022-11" db="EMBL/GenBank/DDBJ databases">
        <title>Spartinivicinus poritis sp. nov., isolated from scleractinian coral Porites lutea.</title>
        <authorList>
            <person name="Zhang G."/>
            <person name="Cai L."/>
            <person name="Wei Q."/>
        </authorList>
    </citation>
    <scope>NUCLEOTIDE SEQUENCE [LARGE SCALE GENOMIC DNA]</scope>
    <source>
        <strain evidence="4 5">A2-2</strain>
    </source>
</reference>
<evidence type="ECO:0000256" key="2">
    <source>
        <dbReference type="ARBA" id="ARBA00022729"/>
    </source>
</evidence>